<organism evidence="1 2">
    <name type="scientific">Stephania cephalantha</name>
    <dbReference type="NCBI Taxonomy" id="152367"/>
    <lineage>
        <taxon>Eukaryota</taxon>
        <taxon>Viridiplantae</taxon>
        <taxon>Streptophyta</taxon>
        <taxon>Embryophyta</taxon>
        <taxon>Tracheophyta</taxon>
        <taxon>Spermatophyta</taxon>
        <taxon>Magnoliopsida</taxon>
        <taxon>Ranunculales</taxon>
        <taxon>Menispermaceae</taxon>
        <taxon>Menispermoideae</taxon>
        <taxon>Cissampelideae</taxon>
        <taxon>Stephania</taxon>
    </lineage>
</organism>
<accession>A0AAP0KAJ9</accession>
<comment type="caution">
    <text evidence="1">The sequence shown here is derived from an EMBL/GenBank/DDBJ whole genome shotgun (WGS) entry which is preliminary data.</text>
</comment>
<reference evidence="1 2" key="1">
    <citation type="submission" date="2024-01" db="EMBL/GenBank/DDBJ databases">
        <title>Genome assemblies of Stephania.</title>
        <authorList>
            <person name="Yang L."/>
        </authorList>
    </citation>
    <scope>NUCLEOTIDE SEQUENCE [LARGE SCALE GENOMIC DNA]</scope>
    <source>
        <strain evidence="1">JXDWG</strain>
        <tissue evidence="1">Leaf</tissue>
    </source>
</reference>
<keyword evidence="2" id="KW-1185">Reference proteome</keyword>
<dbReference type="AlphaFoldDB" id="A0AAP0KAJ9"/>
<evidence type="ECO:0000313" key="2">
    <source>
        <dbReference type="Proteomes" id="UP001419268"/>
    </source>
</evidence>
<protein>
    <submittedName>
        <fullName evidence="1">Uncharacterized protein</fullName>
    </submittedName>
</protein>
<evidence type="ECO:0000313" key="1">
    <source>
        <dbReference type="EMBL" id="KAK9148143.1"/>
    </source>
</evidence>
<proteinExistence type="predicted"/>
<gene>
    <name evidence="1" type="ORF">Scep_006900</name>
</gene>
<dbReference type="Proteomes" id="UP001419268">
    <property type="component" value="Unassembled WGS sequence"/>
</dbReference>
<sequence length="74" mass="8695">MIARYQYNTLTLWRNVHHTRRLNIPVVCKVVAVKNFGRYIDESLPKAIKIVYNLLGITIDEAKEEVNYTRSLTM</sequence>
<name>A0AAP0KAJ9_9MAGN</name>
<dbReference type="EMBL" id="JBBNAG010000003">
    <property type="protein sequence ID" value="KAK9148143.1"/>
    <property type="molecule type" value="Genomic_DNA"/>
</dbReference>